<gene>
    <name evidence="1" type="ORF">JZO70_07530</name>
</gene>
<name>A0ABS3L8Q0_9ENTE</name>
<dbReference type="Gene3D" id="2.70.98.10">
    <property type="match status" value="1"/>
</dbReference>
<keyword evidence="2" id="KW-1185">Reference proteome</keyword>
<dbReference type="Proteomes" id="UP000664601">
    <property type="component" value="Unassembled WGS sequence"/>
</dbReference>
<accession>A0ABS3L8Q0</accession>
<dbReference type="InterPro" id="IPR008183">
    <property type="entry name" value="Aldose_1/G6P_1-epimerase"/>
</dbReference>
<dbReference type="CDD" id="cd09024">
    <property type="entry name" value="Aldose_epim_lacX"/>
    <property type="match status" value="1"/>
</dbReference>
<dbReference type="PANTHER" id="PTHR11122:SF13">
    <property type="entry name" value="GLUCOSE-6-PHOSPHATE 1-EPIMERASE"/>
    <property type="match status" value="1"/>
</dbReference>
<dbReference type="RefSeq" id="WP_207672936.1">
    <property type="nucleotide sequence ID" value="NZ_JAFREM010000012.1"/>
</dbReference>
<dbReference type="PANTHER" id="PTHR11122">
    <property type="entry name" value="APOSPORY-ASSOCIATED PROTEIN C-RELATED"/>
    <property type="match status" value="1"/>
</dbReference>
<sequence length="299" mass="34389">MTHYMIENDELQVKILAKGAELTSIQAKSDNTEFLWQSDPAYWSRHAPILFPIVGKLKNDSYYYKGQRYDMTQHGFARDMDFYVVEQQAAKIRLVLDYSQETLRKYPFKFRLEVEYSLQNNQLLTRYVVTNLSDEKEMLFSVGAHPGFKVPLDDETTFEDYRLELLPETSRTFIPVTGEVLLQTDQAEKAAQSSFPLTRELFKDGVLVFETPGKTQIVLKSDRTDKAIIMDYQTLPYLGIWSTYPADAPFVCLEPWNGVADIFDASGQLSEKLGVNQLEPQGQFATEYTTTFINGVRDE</sequence>
<dbReference type="InterPro" id="IPR037481">
    <property type="entry name" value="LacX"/>
</dbReference>
<reference evidence="1 2" key="1">
    <citation type="submission" date="2021-03" db="EMBL/GenBank/DDBJ databases">
        <title>Enterococcal diversity collection.</title>
        <authorList>
            <person name="Gilmore M.S."/>
            <person name="Schwartzman J."/>
            <person name="Van Tyne D."/>
            <person name="Martin M."/>
            <person name="Earl A.M."/>
            <person name="Manson A.L."/>
            <person name="Straub T."/>
            <person name="Salamzade R."/>
            <person name="Saavedra J."/>
            <person name="Lebreton F."/>
            <person name="Prichula J."/>
            <person name="Schaufler K."/>
            <person name="Gaca A."/>
            <person name="Sgardioli B."/>
            <person name="Wagenaar J."/>
            <person name="Strong T."/>
        </authorList>
    </citation>
    <scope>NUCLEOTIDE SEQUENCE [LARGE SCALE GENOMIC DNA]</scope>
    <source>
        <strain evidence="1 2">669A</strain>
    </source>
</reference>
<dbReference type="InterPro" id="IPR011013">
    <property type="entry name" value="Gal_mutarotase_sf_dom"/>
</dbReference>
<protein>
    <submittedName>
        <fullName evidence="1">Aldose 1-epimerase family protein</fullName>
    </submittedName>
</protein>
<comment type="caution">
    <text evidence="1">The sequence shown here is derived from an EMBL/GenBank/DDBJ whole genome shotgun (WGS) entry which is preliminary data.</text>
</comment>
<organism evidence="1 2">
    <name type="scientific">Candidatus Enterococcus moelleringii</name>
    <dbReference type="NCBI Taxonomy" id="2815325"/>
    <lineage>
        <taxon>Bacteria</taxon>
        <taxon>Bacillati</taxon>
        <taxon>Bacillota</taxon>
        <taxon>Bacilli</taxon>
        <taxon>Lactobacillales</taxon>
        <taxon>Enterococcaceae</taxon>
        <taxon>Enterococcus</taxon>
    </lineage>
</organism>
<dbReference type="SUPFAM" id="SSF74650">
    <property type="entry name" value="Galactose mutarotase-like"/>
    <property type="match status" value="1"/>
</dbReference>
<evidence type="ECO:0000313" key="1">
    <source>
        <dbReference type="EMBL" id="MBO1306006.1"/>
    </source>
</evidence>
<dbReference type="Pfam" id="PF01263">
    <property type="entry name" value="Aldose_epim"/>
    <property type="match status" value="1"/>
</dbReference>
<dbReference type="InterPro" id="IPR014718">
    <property type="entry name" value="GH-type_carb-bd"/>
</dbReference>
<proteinExistence type="predicted"/>
<evidence type="ECO:0000313" key="2">
    <source>
        <dbReference type="Proteomes" id="UP000664601"/>
    </source>
</evidence>
<dbReference type="EMBL" id="JAFREM010000012">
    <property type="protein sequence ID" value="MBO1306006.1"/>
    <property type="molecule type" value="Genomic_DNA"/>
</dbReference>